<name>X1RUJ5_9ZZZZ</name>
<evidence type="ECO:0000259" key="1">
    <source>
        <dbReference type="Pfam" id="PF12965"/>
    </source>
</evidence>
<dbReference type="InterPro" id="IPR024385">
    <property type="entry name" value="DUF3854"/>
</dbReference>
<organism evidence="2">
    <name type="scientific">marine sediment metagenome</name>
    <dbReference type="NCBI Taxonomy" id="412755"/>
    <lineage>
        <taxon>unclassified sequences</taxon>
        <taxon>metagenomes</taxon>
        <taxon>ecological metagenomes</taxon>
    </lineage>
</organism>
<accession>X1RUJ5</accession>
<protein>
    <recommendedName>
        <fullName evidence="1">DUF3854 domain-containing protein</fullName>
    </recommendedName>
</protein>
<gene>
    <name evidence="2" type="ORF">S12H4_07210</name>
</gene>
<reference evidence="2" key="1">
    <citation type="journal article" date="2014" name="Front. Microbiol.">
        <title>High frequency of phylogenetically diverse reductive dehalogenase-homologous genes in deep subseafloor sedimentary metagenomes.</title>
        <authorList>
            <person name="Kawai M."/>
            <person name="Futagami T."/>
            <person name="Toyoda A."/>
            <person name="Takaki Y."/>
            <person name="Nishi S."/>
            <person name="Hori S."/>
            <person name="Arai W."/>
            <person name="Tsubouchi T."/>
            <person name="Morono Y."/>
            <person name="Uchiyama I."/>
            <person name="Ito T."/>
            <person name="Fujiyama A."/>
            <person name="Inagaki F."/>
            <person name="Takami H."/>
        </authorList>
    </citation>
    <scope>NUCLEOTIDE SEQUENCE</scope>
    <source>
        <strain evidence="2">Expedition CK06-06</strain>
    </source>
</reference>
<proteinExistence type="predicted"/>
<dbReference type="EMBL" id="BARW01002631">
    <property type="protein sequence ID" value="GAI59159.1"/>
    <property type="molecule type" value="Genomic_DNA"/>
</dbReference>
<feature type="non-terminal residue" evidence="2">
    <location>
        <position position="370"/>
    </location>
</feature>
<comment type="caution">
    <text evidence="2">The sequence shown here is derived from an EMBL/GenBank/DDBJ whole genome shotgun (WGS) entry which is preliminary data.</text>
</comment>
<dbReference type="Pfam" id="PF12965">
    <property type="entry name" value="DUF3854"/>
    <property type="match status" value="1"/>
</dbReference>
<evidence type="ECO:0000313" key="2">
    <source>
        <dbReference type="EMBL" id="GAI59159.1"/>
    </source>
</evidence>
<feature type="domain" description="DUF3854" evidence="1">
    <location>
        <begin position="112"/>
        <end position="225"/>
    </location>
</feature>
<sequence>MEEVFSEEVPALLTTHFKQLHDGSAISVDVIKERQYESTLGKKRLADLRFNPSQRRTPGIIIPLWGVNGQQIGYQYRPDHPRTIKDRTTRYENQPGSSIRLDVPPRCIPMLGDPKIPIFFAEGTKKADSLASQGACAVALNGVWGFKGRNPFSGVTILTDFDYITLKKRDSYVVYDSDYATIPQVRQAQDRLAEHLKRRGGEVKIIYLPPSAEGGKQGADDFLAAGHTITGLIALAAEVEIEALVRRRGYILEDKDGKSIKLDLEQLVSDLLREYYFATFVDTHEILIYRKGVWGLKGQEFIERECQRRVPDSELLTRYKVNEVIAHIQRSTYCDRNMFNREKWVLNLENGLLDVQIKELKPHIPQLPGA</sequence>
<dbReference type="AlphaFoldDB" id="X1RUJ5"/>